<evidence type="ECO:0000256" key="2">
    <source>
        <dbReference type="ARBA" id="ARBA00034247"/>
    </source>
</evidence>
<evidence type="ECO:0000313" key="8">
    <source>
        <dbReference type="Proteomes" id="UP001336250"/>
    </source>
</evidence>
<gene>
    <name evidence="7" type="ORF">V4F39_09185</name>
</gene>
<dbReference type="AlphaFoldDB" id="A0AAW9QFC0"/>
<dbReference type="InterPro" id="IPR000014">
    <property type="entry name" value="PAS"/>
</dbReference>
<dbReference type="SMART" id="SM00267">
    <property type="entry name" value="GGDEF"/>
    <property type="match status" value="1"/>
</dbReference>
<dbReference type="GO" id="GO:1902201">
    <property type="term" value="P:negative regulation of bacterial-type flagellum-dependent cell motility"/>
    <property type="evidence" value="ECO:0007669"/>
    <property type="project" value="TreeGrafter"/>
</dbReference>
<dbReference type="InterPro" id="IPR013656">
    <property type="entry name" value="PAS_4"/>
</dbReference>
<dbReference type="InterPro" id="IPR000700">
    <property type="entry name" value="PAS-assoc_C"/>
</dbReference>
<dbReference type="PANTHER" id="PTHR45138">
    <property type="entry name" value="REGULATORY COMPONENTS OF SENSORY TRANSDUCTION SYSTEM"/>
    <property type="match status" value="1"/>
</dbReference>
<evidence type="ECO:0000256" key="4">
    <source>
        <dbReference type="SAM" id="Phobius"/>
    </source>
</evidence>
<keyword evidence="4" id="KW-1133">Transmembrane helix</keyword>
<dbReference type="InterPro" id="IPR050469">
    <property type="entry name" value="Diguanylate_Cyclase"/>
</dbReference>
<reference evidence="7 8" key="1">
    <citation type="submission" date="2024-02" db="EMBL/GenBank/DDBJ databases">
        <title>Genome sequence of Aquincola sp. MAHUQ-54.</title>
        <authorList>
            <person name="Huq M.A."/>
        </authorList>
    </citation>
    <scope>NUCLEOTIDE SEQUENCE [LARGE SCALE GENOMIC DNA]</scope>
    <source>
        <strain evidence="7 8">MAHUQ-54</strain>
    </source>
</reference>
<keyword evidence="3" id="KW-0175">Coiled coil</keyword>
<comment type="caution">
    <text evidence="7">The sequence shown here is derived from an EMBL/GenBank/DDBJ whole genome shotgun (WGS) entry which is preliminary data.</text>
</comment>
<dbReference type="Proteomes" id="UP001336250">
    <property type="component" value="Unassembled WGS sequence"/>
</dbReference>
<dbReference type="NCBIfam" id="TIGR00254">
    <property type="entry name" value="GGDEF"/>
    <property type="match status" value="1"/>
</dbReference>
<dbReference type="EC" id="2.7.7.65" evidence="1"/>
<accession>A0AAW9QFC0</accession>
<protein>
    <recommendedName>
        <fullName evidence="1">diguanylate cyclase</fullName>
        <ecNumber evidence="1">2.7.7.65</ecNumber>
    </recommendedName>
</protein>
<dbReference type="PANTHER" id="PTHR45138:SF9">
    <property type="entry name" value="DIGUANYLATE CYCLASE DGCM-RELATED"/>
    <property type="match status" value="1"/>
</dbReference>
<keyword evidence="8" id="KW-1185">Reference proteome</keyword>
<feature type="domain" description="PAC" evidence="5">
    <location>
        <begin position="259"/>
        <end position="315"/>
    </location>
</feature>
<dbReference type="NCBIfam" id="TIGR00229">
    <property type="entry name" value="sensory_box"/>
    <property type="match status" value="1"/>
</dbReference>
<feature type="domain" description="GGDEF" evidence="6">
    <location>
        <begin position="367"/>
        <end position="502"/>
    </location>
</feature>
<dbReference type="InterPro" id="IPR029787">
    <property type="entry name" value="Nucleotide_cyclase"/>
</dbReference>
<dbReference type="PROSITE" id="PS50887">
    <property type="entry name" value="GGDEF"/>
    <property type="match status" value="1"/>
</dbReference>
<name>A0AAW9QFC0_9BURK</name>
<dbReference type="GO" id="GO:0043709">
    <property type="term" value="P:cell adhesion involved in single-species biofilm formation"/>
    <property type="evidence" value="ECO:0007669"/>
    <property type="project" value="TreeGrafter"/>
</dbReference>
<dbReference type="InterPro" id="IPR035965">
    <property type="entry name" value="PAS-like_dom_sf"/>
</dbReference>
<feature type="transmembrane region" description="Helical" evidence="4">
    <location>
        <begin position="12"/>
        <end position="34"/>
    </location>
</feature>
<dbReference type="Gene3D" id="3.30.450.20">
    <property type="entry name" value="PAS domain"/>
    <property type="match status" value="1"/>
</dbReference>
<organism evidence="7 8">
    <name type="scientific">Aquincola agrisoli</name>
    <dbReference type="NCBI Taxonomy" id="3119538"/>
    <lineage>
        <taxon>Bacteria</taxon>
        <taxon>Pseudomonadati</taxon>
        <taxon>Pseudomonadota</taxon>
        <taxon>Betaproteobacteria</taxon>
        <taxon>Burkholderiales</taxon>
        <taxon>Sphaerotilaceae</taxon>
        <taxon>Aquincola</taxon>
    </lineage>
</organism>
<feature type="coiled-coil region" evidence="3">
    <location>
        <begin position="306"/>
        <end position="340"/>
    </location>
</feature>
<dbReference type="CDD" id="cd00130">
    <property type="entry name" value="PAS"/>
    <property type="match status" value="1"/>
</dbReference>
<evidence type="ECO:0000256" key="1">
    <source>
        <dbReference type="ARBA" id="ARBA00012528"/>
    </source>
</evidence>
<dbReference type="CDD" id="cd01949">
    <property type="entry name" value="GGDEF"/>
    <property type="match status" value="1"/>
</dbReference>
<dbReference type="SUPFAM" id="SSF55073">
    <property type="entry name" value="Nucleotide cyclase"/>
    <property type="match status" value="1"/>
</dbReference>
<dbReference type="InterPro" id="IPR000160">
    <property type="entry name" value="GGDEF_dom"/>
</dbReference>
<dbReference type="FunFam" id="3.30.70.270:FF:000001">
    <property type="entry name" value="Diguanylate cyclase domain protein"/>
    <property type="match status" value="1"/>
</dbReference>
<dbReference type="PROSITE" id="PS50113">
    <property type="entry name" value="PAC"/>
    <property type="match status" value="1"/>
</dbReference>
<dbReference type="GO" id="GO:0005886">
    <property type="term" value="C:plasma membrane"/>
    <property type="evidence" value="ECO:0007669"/>
    <property type="project" value="TreeGrafter"/>
</dbReference>
<evidence type="ECO:0000259" key="5">
    <source>
        <dbReference type="PROSITE" id="PS50113"/>
    </source>
</evidence>
<dbReference type="InterPro" id="IPR043128">
    <property type="entry name" value="Rev_trsase/Diguanyl_cyclase"/>
</dbReference>
<sequence length="510" mass="56017">MRRVRLSPIGRIAAGLVAMTSMLVLVLDLVLGVFPAEGEVARQVRLRIVNALAMQLAAIMQRPQEQALLLRTMHDVVAVEPDLLSVGLRREDGSLLAATRRHAQDWKLPADGRSNLTHVMVDLQRNGVRWGRIEARFRPLASSTLPGWLAQRWVQFSLLLAGLGFVLYHLYLRRVLQHLDPSATIPERVKSAFDTLTEAVMIVDDRGRILMANQAFGALHPDAVRDHLGRPASGLPWLAAAMPHDAAQHAWARVMDSREAVTGEVLNIAQPDGGPPRKLVLNASPVQDGGGRVRGALVTFDDVTELDRMNVQLRTALTELEASRQEIEAKNRELTELATKDPMTGCFNRRAFFDAFDPIFARARAGGALCAIMTDIDHFKSFNDKYGHAVGDLVIKAVARTLGATLRPQDVLARYGGEEFCILLPELDLEQAWAVADRLRHQIETQAGQSIEGHGALRITSSFGVASIVQGAETPHQLLEQADGALYVAKRNGRNRAQKWNAGETALAGH</sequence>
<evidence type="ECO:0000256" key="3">
    <source>
        <dbReference type="SAM" id="Coils"/>
    </source>
</evidence>
<proteinExistence type="predicted"/>
<dbReference type="Pfam" id="PF00990">
    <property type="entry name" value="GGDEF"/>
    <property type="match status" value="1"/>
</dbReference>
<dbReference type="SUPFAM" id="SSF55785">
    <property type="entry name" value="PYP-like sensor domain (PAS domain)"/>
    <property type="match status" value="1"/>
</dbReference>
<keyword evidence="4" id="KW-0472">Membrane</keyword>
<keyword evidence="4" id="KW-0812">Transmembrane</keyword>
<dbReference type="GO" id="GO:0052621">
    <property type="term" value="F:diguanylate cyclase activity"/>
    <property type="evidence" value="ECO:0007669"/>
    <property type="project" value="UniProtKB-EC"/>
</dbReference>
<dbReference type="RefSeq" id="WP_332289019.1">
    <property type="nucleotide sequence ID" value="NZ_JAZIBG010000020.1"/>
</dbReference>
<dbReference type="Pfam" id="PF08448">
    <property type="entry name" value="PAS_4"/>
    <property type="match status" value="1"/>
</dbReference>
<dbReference type="Gene3D" id="3.30.70.270">
    <property type="match status" value="1"/>
</dbReference>
<evidence type="ECO:0000259" key="6">
    <source>
        <dbReference type="PROSITE" id="PS50887"/>
    </source>
</evidence>
<dbReference type="EMBL" id="JAZIBG010000020">
    <property type="protein sequence ID" value="MEF7614082.1"/>
    <property type="molecule type" value="Genomic_DNA"/>
</dbReference>
<evidence type="ECO:0000313" key="7">
    <source>
        <dbReference type="EMBL" id="MEF7614082.1"/>
    </source>
</evidence>
<comment type="catalytic activity">
    <reaction evidence="2">
        <text>2 GTP = 3',3'-c-di-GMP + 2 diphosphate</text>
        <dbReference type="Rhea" id="RHEA:24898"/>
        <dbReference type="ChEBI" id="CHEBI:33019"/>
        <dbReference type="ChEBI" id="CHEBI:37565"/>
        <dbReference type="ChEBI" id="CHEBI:58805"/>
        <dbReference type="EC" id="2.7.7.65"/>
    </reaction>
</comment>